<protein>
    <submittedName>
        <fullName evidence="2">Uncharacterized protein</fullName>
    </submittedName>
</protein>
<dbReference type="Proteomes" id="UP000641853">
    <property type="component" value="Unassembled WGS sequence"/>
</dbReference>
<dbReference type="OrthoDB" id="4501789at2759"/>
<dbReference type="EMBL" id="JACBAG010001900">
    <property type="protein sequence ID" value="KAF7177303.1"/>
    <property type="molecule type" value="Genomic_DNA"/>
</dbReference>
<organism evidence="2 3">
    <name type="scientific">Aspergillus felis</name>
    <dbReference type="NCBI Taxonomy" id="1287682"/>
    <lineage>
        <taxon>Eukaryota</taxon>
        <taxon>Fungi</taxon>
        <taxon>Dikarya</taxon>
        <taxon>Ascomycota</taxon>
        <taxon>Pezizomycotina</taxon>
        <taxon>Eurotiomycetes</taxon>
        <taxon>Eurotiomycetidae</taxon>
        <taxon>Eurotiales</taxon>
        <taxon>Aspergillaceae</taxon>
        <taxon>Aspergillus</taxon>
        <taxon>Aspergillus subgen. Fumigati</taxon>
    </lineage>
</organism>
<evidence type="ECO:0000313" key="3">
    <source>
        <dbReference type="Proteomes" id="UP000641853"/>
    </source>
</evidence>
<dbReference type="Proteomes" id="UP000654922">
    <property type="component" value="Unassembled WGS sequence"/>
</dbReference>
<comment type="caution">
    <text evidence="2">The sequence shown here is derived from an EMBL/GenBank/DDBJ whole genome shotgun (WGS) entry which is preliminary data.</text>
</comment>
<keyword evidence="3" id="KW-1185">Reference proteome</keyword>
<reference evidence="2" key="1">
    <citation type="submission" date="2020-06" db="EMBL/GenBank/DDBJ databases">
        <title>Draft genome sequences of strains closely related to Aspergillus parafelis and Aspergillus hiratsukae.</title>
        <authorList>
            <person name="Dos Santos R.A.C."/>
            <person name="Rivero-Menendez O."/>
            <person name="Steenwyk J.L."/>
            <person name="Mead M.E."/>
            <person name="Goldman G.H."/>
            <person name="Alastruey-Izquierdo A."/>
            <person name="Rokas A."/>
        </authorList>
    </citation>
    <scope>NUCLEOTIDE SEQUENCE</scope>
    <source>
        <strain evidence="1">CNM-CM5623</strain>
        <strain evidence="2">CNM-CM7691</strain>
    </source>
</reference>
<evidence type="ECO:0000313" key="1">
    <source>
        <dbReference type="EMBL" id="KAF7171808.1"/>
    </source>
</evidence>
<sequence length="120" mass="13502">MLHFSYYDNGDINLWLAVDFTTVSTDDEDRSAHDKRFDGAGFKISLTTRQHSRLTRAHLQQTSNAIANDWASDAVNYNMADYIALVKTDHTANFRIIPETRGLGLNYESVNVCGQLAGFL</sequence>
<dbReference type="AlphaFoldDB" id="A0A8H6QR52"/>
<name>A0A8H6QR52_9EURO</name>
<dbReference type="EMBL" id="JACBAE010001166">
    <property type="protein sequence ID" value="KAF7171808.1"/>
    <property type="molecule type" value="Genomic_DNA"/>
</dbReference>
<proteinExistence type="predicted"/>
<evidence type="ECO:0000313" key="2">
    <source>
        <dbReference type="EMBL" id="KAF7177303.1"/>
    </source>
</evidence>
<accession>A0A8H6QR52</accession>
<gene>
    <name evidence="1" type="ORF">CNMCM5623_004139</name>
    <name evidence="2" type="ORF">CNMCM7691_005193</name>
</gene>